<name>A0A917HMU6_9SPHI</name>
<organism evidence="2 3">
    <name type="scientific">Parapedobacter pyrenivorans</name>
    <dbReference type="NCBI Taxonomy" id="1305674"/>
    <lineage>
        <taxon>Bacteria</taxon>
        <taxon>Pseudomonadati</taxon>
        <taxon>Bacteroidota</taxon>
        <taxon>Sphingobacteriia</taxon>
        <taxon>Sphingobacteriales</taxon>
        <taxon>Sphingobacteriaceae</taxon>
        <taxon>Parapedobacter</taxon>
    </lineage>
</organism>
<dbReference type="EMBL" id="BMER01000001">
    <property type="protein sequence ID" value="GGG84603.1"/>
    <property type="molecule type" value="Genomic_DNA"/>
</dbReference>
<feature type="signal peptide" evidence="1">
    <location>
        <begin position="1"/>
        <end position="34"/>
    </location>
</feature>
<dbReference type="Proteomes" id="UP000660862">
    <property type="component" value="Unassembled WGS sequence"/>
</dbReference>
<proteinExistence type="predicted"/>
<gene>
    <name evidence="2" type="ORF">GCM10007415_17260</name>
</gene>
<evidence type="ECO:0000256" key="1">
    <source>
        <dbReference type="SAM" id="SignalP"/>
    </source>
</evidence>
<evidence type="ECO:0000313" key="2">
    <source>
        <dbReference type="EMBL" id="GGG84603.1"/>
    </source>
</evidence>
<evidence type="ECO:0000313" key="3">
    <source>
        <dbReference type="Proteomes" id="UP000660862"/>
    </source>
</evidence>
<keyword evidence="1" id="KW-0732">Signal</keyword>
<accession>A0A917HMU6</accession>
<keyword evidence="3" id="KW-1185">Reference proteome</keyword>
<sequence>MFYFWALKNQKDKTMKIKLTLMAVFAAFALTASAQTDYKNSIGLRLGSGYYDVVAAAFKTFISQPAALEFDLGVRPYSVGGMKWTNLSLSGAYQHHFPIGDIEGFKWFVGGGLVLSNTFSDFDDRSGFNAGIFPTGGVDYKLKNAPFAFSADIRPTITIVSGYDYYNSFYANGGLTARYVF</sequence>
<feature type="chain" id="PRO_5037288543" description="Outer membrane protein beta-barrel domain-containing protein" evidence="1">
    <location>
        <begin position="35"/>
        <end position="181"/>
    </location>
</feature>
<dbReference type="AlphaFoldDB" id="A0A917HMU6"/>
<protein>
    <recommendedName>
        <fullName evidence="4">Outer membrane protein beta-barrel domain-containing protein</fullName>
    </recommendedName>
</protein>
<evidence type="ECO:0008006" key="4">
    <source>
        <dbReference type="Google" id="ProtNLM"/>
    </source>
</evidence>
<comment type="caution">
    <text evidence="2">The sequence shown here is derived from an EMBL/GenBank/DDBJ whole genome shotgun (WGS) entry which is preliminary data.</text>
</comment>
<reference evidence="2" key="2">
    <citation type="submission" date="2020-09" db="EMBL/GenBank/DDBJ databases">
        <authorList>
            <person name="Sun Q."/>
            <person name="Zhou Y."/>
        </authorList>
    </citation>
    <scope>NUCLEOTIDE SEQUENCE</scope>
    <source>
        <strain evidence="2">CGMCC 1.12195</strain>
    </source>
</reference>
<reference evidence="2" key="1">
    <citation type="journal article" date="2014" name="Int. J. Syst. Evol. Microbiol.">
        <title>Complete genome sequence of Corynebacterium casei LMG S-19264T (=DSM 44701T), isolated from a smear-ripened cheese.</title>
        <authorList>
            <consortium name="US DOE Joint Genome Institute (JGI-PGF)"/>
            <person name="Walter F."/>
            <person name="Albersmeier A."/>
            <person name="Kalinowski J."/>
            <person name="Ruckert C."/>
        </authorList>
    </citation>
    <scope>NUCLEOTIDE SEQUENCE</scope>
    <source>
        <strain evidence="2">CGMCC 1.12195</strain>
    </source>
</reference>